<dbReference type="Proteomes" id="UP000076584">
    <property type="component" value="Unassembled WGS sequence"/>
</dbReference>
<keyword evidence="3" id="KW-1185">Reference proteome</keyword>
<dbReference type="AlphaFoldDB" id="A0A166ZTH4"/>
<comment type="caution">
    <text evidence="2">The sequence shown here is derived from an EMBL/GenBank/DDBJ whole genome shotgun (WGS) entry which is preliminary data.</text>
</comment>
<name>A0A166ZTH4_COLIC</name>
<reference evidence="2 3" key="1">
    <citation type="submission" date="2015-06" db="EMBL/GenBank/DDBJ databases">
        <title>Survival trade-offs in plant roots during colonization by closely related pathogenic and mutualistic fungi.</title>
        <authorList>
            <person name="Hacquard S."/>
            <person name="Kracher B."/>
            <person name="Hiruma K."/>
            <person name="Weinman A."/>
            <person name="Muench P."/>
            <person name="Garrido Oter R."/>
            <person name="Ver Loren van Themaat E."/>
            <person name="Dallerey J.-F."/>
            <person name="Damm U."/>
            <person name="Henrissat B."/>
            <person name="Lespinet O."/>
            <person name="Thon M."/>
            <person name="Kemen E."/>
            <person name="McHardy A.C."/>
            <person name="Schulze-Lefert P."/>
            <person name="O'Connell R.J."/>
        </authorList>
    </citation>
    <scope>NUCLEOTIDE SEQUENCE [LARGE SCALE GENOMIC DNA]</scope>
    <source>
        <strain evidence="2 3">MAFF 238704</strain>
    </source>
</reference>
<gene>
    <name evidence="2" type="ORF">CI238_01279</name>
</gene>
<organism evidence="2 3">
    <name type="scientific">Colletotrichum incanum</name>
    <name type="common">Soybean anthracnose fungus</name>
    <dbReference type="NCBI Taxonomy" id="1573173"/>
    <lineage>
        <taxon>Eukaryota</taxon>
        <taxon>Fungi</taxon>
        <taxon>Dikarya</taxon>
        <taxon>Ascomycota</taxon>
        <taxon>Pezizomycotina</taxon>
        <taxon>Sordariomycetes</taxon>
        <taxon>Hypocreomycetidae</taxon>
        <taxon>Glomerellales</taxon>
        <taxon>Glomerellaceae</taxon>
        <taxon>Colletotrichum</taxon>
        <taxon>Colletotrichum spaethianum species complex</taxon>
    </lineage>
</organism>
<accession>A0A166ZTH4</accession>
<evidence type="ECO:0000313" key="2">
    <source>
        <dbReference type="EMBL" id="KZL79346.1"/>
    </source>
</evidence>
<dbReference type="EMBL" id="LFIW01002106">
    <property type="protein sequence ID" value="KZL79346.1"/>
    <property type="molecule type" value="Genomic_DNA"/>
</dbReference>
<evidence type="ECO:0000256" key="1">
    <source>
        <dbReference type="SAM" id="MobiDB-lite"/>
    </source>
</evidence>
<evidence type="ECO:0000313" key="3">
    <source>
        <dbReference type="Proteomes" id="UP000076584"/>
    </source>
</evidence>
<protein>
    <submittedName>
        <fullName evidence="2">Uncharacterized protein</fullName>
    </submittedName>
</protein>
<sequence length="141" mass="15754">ERISSSEHRHARRISSNSNCLHPIDPIHLRRLANPLIPPKWFRCTLSPAARSAPTTWPWAFSRPSSAALSTAPAAASPRPPPLLPSTLPAPMRPTSLRSFWTARTRTRRRNTRRAIIGRLIGPLRPSVFIEGLVDGNEDIF</sequence>
<feature type="non-terminal residue" evidence="2">
    <location>
        <position position="1"/>
    </location>
</feature>
<proteinExistence type="predicted"/>
<feature type="region of interest" description="Disordered" evidence="1">
    <location>
        <begin position="70"/>
        <end position="91"/>
    </location>
</feature>